<dbReference type="RefSeq" id="WP_095446023.1">
    <property type="nucleotide sequence ID" value="NZ_CP022604.1"/>
</dbReference>
<dbReference type="OrthoDB" id="9805134at2"/>
<accession>A0A248UHF0</accession>
<evidence type="ECO:0000259" key="6">
    <source>
        <dbReference type="PROSITE" id="PS50977"/>
    </source>
</evidence>
<keyword evidence="3 5" id="KW-0238">DNA-binding</keyword>
<gene>
    <name evidence="7" type="primary">bepR</name>
    <name evidence="7" type="ORF">CES85_0318</name>
    <name evidence="8" type="ORF">F3W84_18680</name>
</gene>
<name>A0A248UHF0_9HYPH</name>
<dbReference type="GO" id="GO:0003677">
    <property type="term" value="F:DNA binding"/>
    <property type="evidence" value="ECO:0007669"/>
    <property type="project" value="UniProtKB-UniRule"/>
</dbReference>
<evidence type="ECO:0000256" key="4">
    <source>
        <dbReference type="ARBA" id="ARBA00023163"/>
    </source>
</evidence>
<dbReference type="Pfam" id="PF08361">
    <property type="entry name" value="TetR_C_2"/>
    <property type="match status" value="1"/>
</dbReference>
<evidence type="ECO:0000313" key="7">
    <source>
        <dbReference type="EMBL" id="ASV86155.1"/>
    </source>
</evidence>
<reference evidence="7 9" key="1">
    <citation type="submission" date="2017-07" db="EMBL/GenBank/DDBJ databases">
        <title>Phylogenetic study on the rhizospheric bacterium Ochrobactrum sp. A44.</title>
        <authorList>
            <person name="Krzyzanowska D.M."/>
            <person name="Ossowicki A."/>
            <person name="Rajewska M."/>
            <person name="Maciag T."/>
            <person name="Kaczynski Z."/>
            <person name="Czerwicka M."/>
            <person name="Jafra S."/>
        </authorList>
    </citation>
    <scope>NUCLEOTIDE SEQUENCE [LARGE SCALE GENOMIC DNA]</scope>
    <source>
        <strain evidence="7 9">A44</strain>
    </source>
</reference>
<evidence type="ECO:0000256" key="2">
    <source>
        <dbReference type="ARBA" id="ARBA00023015"/>
    </source>
</evidence>
<dbReference type="InterPro" id="IPR023772">
    <property type="entry name" value="DNA-bd_HTH_TetR-type_CS"/>
</dbReference>
<dbReference type="SUPFAM" id="SSF48498">
    <property type="entry name" value="Tetracyclin repressor-like, C-terminal domain"/>
    <property type="match status" value="1"/>
</dbReference>
<dbReference type="EMBL" id="VYXQ01000021">
    <property type="protein sequence ID" value="KAA9361884.1"/>
    <property type="molecule type" value="Genomic_DNA"/>
</dbReference>
<feature type="DNA-binding region" description="H-T-H motif" evidence="5">
    <location>
        <begin position="32"/>
        <end position="51"/>
    </location>
</feature>
<dbReference type="Gene3D" id="1.10.357.10">
    <property type="entry name" value="Tetracycline Repressor, domain 2"/>
    <property type="match status" value="1"/>
</dbReference>
<dbReference type="Proteomes" id="UP000327108">
    <property type="component" value="Unassembled WGS sequence"/>
</dbReference>
<dbReference type="InterPro" id="IPR013572">
    <property type="entry name" value="Tscrpt_reg_MAATS_C"/>
</dbReference>
<evidence type="ECO:0000313" key="10">
    <source>
        <dbReference type="Proteomes" id="UP000327108"/>
    </source>
</evidence>
<dbReference type="PROSITE" id="PS01081">
    <property type="entry name" value="HTH_TETR_1"/>
    <property type="match status" value="1"/>
</dbReference>
<dbReference type="SUPFAM" id="SSF46689">
    <property type="entry name" value="Homeodomain-like"/>
    <property type="match status" value="1"/>
</dbReference>
<evidence type="ECO:0000313" key="8">
    <source>
        <dbReference type="EMBL" id="KAA9361884.1"/>
    </source>
</evidence>
<dbReference type="InterPro" id="IPR009057">
    <property type="entry name" value="Homeodomain-like_sf"/>
</dbReference>
<dbReference type="EMBL" id="CP022604">
    <property type="protein sequence ID" value="ASV86155.1"/>
    <property type="molecule type" value="Genomic_DNA"/>
</dbReference>
<protein>
    <submittedName>
        <fullName evidence="7">HTH-type transcriptional repressor BepR</fullName>
    </submittedName>
    <submittedName>
        <fullName evidence="8">TetR family transcriptional regulator</fullName>
    </submittedName>
</protein>
<dbReference type="PANTHER" id="PTHR47506:SF1">
    <property type="entry name" value="HTH-TYPE TRANSCRIPTIONAL REGULATOR YJDC"/>
    <property type="match status" value="1"/>
</dbReference>
<dbReference type="AlphaFoldDB" id="A0A248UHF0"/>
<dbReference type="KEGG" id="och:CES85_0318"/>
<sequence>MRRTKAEAAETRDAILTAAEHVFLERGVTQSTLMQIAGHAGVTRGAIYFHFHDKLDIFQALISRTRFPHEEIMLHAAACDHPNPLYVLEQSILTAIELFITNERQQNVFTIIHQRCEYVGENAPVVEHLKEARANILSLFIGLLEVAERRGELSREWTSFTAAQILLAVLGGLLNEWLRSERSFDLVGSGSKAIKTMIQSMRSEKFAVS</sequence>
<keyword evidence="2" id="KW-0805">Transcription regulation</keyword>
<dbReference type="PROSITE" id="PS50977">
    <property type="entry name" value="HTH_TETR_2"/>
    <property type="match status" value="1"/>
</dbReference>
<keyword evidence="4" id="KW-0804">Transcription</keyword>
<evidence type="ECO:0000256" key="3">
    <source>
        <dbReference type="ARBA" id="ARBA00023125"/>
    </source>
</evidence>
<feature type="domain" description="HTH tetR-type" evidence="6">
    <location>
        <begin position="9"/>
        <end position="69"/>
    </location>
</feature>
<dbReference type="InterPro" id="IPR036271">
    <property type="entry name" value="Tet_transcr_reg_TetR-rel_C_sf"/>
</dbReference>
<evidence type="ECO:0000313" key="9">
    <source>
        <dbReference type="Proteomes" id="UP000215256"/>
    </source>
</evidence>
<keyword evidence="1" id="KW-0678">Repressor</keyword>
<organism evidence="7 9">
    <name type="scientific">Ochrobactrum quorumnocens</name>
    <dbReference type="NCBI Taxonomy" id="271865"/>
    <lineage>
        <taxon>Bacteria</taxon>
        <taxon>Pseudomonadati</taxon>
        <taxon>Pseudomonadota</taxon>
        <taxon>Alphaproteobacteria</taxon>
        <taxon>Hyphomicrobiales</taxon>
        <taxon>Brucellaceae</taxon>
        <taxon>Brucella/Ochrobactrum group</taxon>
        <taxon>Ochrobactrum</taxon>
    </lineage>
</organism>
<dbReference type="PRINTS" id="PR00455">
    <property type="entry name" value="HTHTETR"/>
</dbReference>
<proteinExistence type="predicted"/>
<dbReference type="Proteomes" id="UP000215256">
    <property type="component" value="Chromosome 1"/>
</dbReference>
<keyword evidence="10" id="KW-1185">Reference proteome</keyword>
<evidence type="ECO:0000256" key="5">
    <source>
        <dbReference type="PROSITE-ProRule" id="PRU00335"/>
    </source>
</evidence>
<dbReference type="PANTHER" id="PTHR47506">
    <property type="entry name" value="TRANSCRIPTIONAL REGULATORY PROTEIN"/>
    <property type="match status" value="1"/>
</dbReference>
<reference evidence="8 10" key="2">
    <citation type="submission" date="2019-09" db="EMBL/GenBank/DDBJ databases">
        <title>Biological control of the noxious weed angled onion (Allium triquetrum) thwarted by endophytic bacteria in Victoria, Australia.</title>
        <authorList>
            <person name="Tehranchian P."/>
            <person name="Adair R.J."/>
            <person name="Van T.H."/>
            <person name="Morrison P.D."/>
            <person name="Williams H."/>
            <person name="Lawrie A.C."/>
        </authorList>
    </citation>
    <scope>NUCLEOTIDE SEQUENCE [LARGE SCALE GENOMIC DNA]</scope>
    <source>
        <strain evidence="8 10">RPTAtOch1</strain>
    </source>
</reference>
<dbReference type="Pfam" id="PF00440">
    <property type="entry name" value="TetR_N"/>
    <property type="match status" value="1"/>
</dbReference>
<evidence type="ECO:0000256" key="1">
    <source>
        <dbReference type="ARBA" id="ARBA00022491"/>
    </source>
</evidence>
<dbReference type="InterPro" id="IPR001647">
    <property type="entry name" value="HTH_TetR"/>
</dbReference>